<dbReference type="Proteomes" id="UP000663868">
    <property type="component" value="Unassembled WGS sequence"/>
</dbReference>
<protein>
    <recommendedName>
        <fullName evidence="10">BED-type domain-containing protein</fullName>
    </recommendedName>
</protein>
<feature type="region of interest" description="Disordered" evidence="9">
    <location>
        <begin position="1"/>
        <end position="50"/>
    </location>
</feature>
<dbReference type="GO" id="GO:0005634">
    <property type="term" value="C:nucleus"/>
    <property type="evidence" value="ECO:0007669"/>
    <property type="project" value="UniProtKB-SubCell"/>
</dbReference>
<evidence type="ECO:0000259" key="10">
    <source>
        <dbReference type="PROSITE" id="PS50808"/>
    </source>
</evidence>
<dbReference type="GO" id="GO:0008270">
    <property type="term" value="F:zinc ion binding"/>
    <property type="evidence" value="ECO:0007669"/>
    <property type="project" value="UniProtKB-KW"/>
</dbReference>
<dbReference type="AlphaFoldDB" id="A0A819V7A5"/>
<evidence type="ECO:0000256" key="3">
    <source>
        <dbReference type="ARBA" id="ARBA00022771"/>
    </source>
</evidence>
<dbReference type="SMART" id="SM00614">
    <property type="entry name" value="ZnF_BED"/>
    <property type="match status" value="1"/>
</dbReference>
<dbReference type="SUPFAM" id="SSF53098">
    <property type="entry name" value="Ribonuclease H-like"/>
    <property type="match status" value="1"/>
</dbReference>
<evidence type="ECO:0000256" key="4">
    <source>
        <dbReference type="ARBA" id="ARBA00022833"/>
    </source>
</evidence>
<proteinExistence type="predicted"/>
<keyword evidence="5" id="KW-0805">Transcription regulation</keyword>
<dbReference type="GO" id="GO:0003677">
    <property type="term" value="F:DNA binding"/>
    <property type="evidence" value="ECO:0007669"/>
    <property type="project" value="InterPro"/>
</dbReference>
<dbReference type="PROSITE" id="PS50808">
    <property type="entry name" value="ZF_BED"/>
    <property type="match status" value="1"/>
</dbReference>
<dbReference type="PANTHER" id="PTHR46481">
    <property type="entry name" value="ZINC FINGER BED DOMAIN-CONTAINING PROTEIN 4"/>
    <property type="match status" value="1"/>
</dbReference>
<feature type="compositionally biased region" description="Polar residues" evidence="9">
    <location>
        <begin position="22"/>
        <end position="45"/>
    </location>
</feature>
<dbReference type="InterPro" id="IPR012337">
    <property type="entry name" value="RNaseH-like_sf"/>
</dbReference>
<evidence type="ECO:0000256" key="2">
    <source>
        <dbReference type="ARBA" id="ARBA00022723"/>
    </source>
</evidence>
<accession>A0A819V7A5</accession>
<evidence type="ECO:0000256" key="7">
    <source>
        <dbReference type="ARBA" id="ARBA00023242"/>
    </source>
</evidence>
<evidence type="ECO:0000313" key="12">
    <source>
        <dbReference type="Proteomes" id="UP000663868"/>
    </source>
</evidence>
<gene>
    <name evidence="11" type="ORF">KXQ929_LOCUS34729</name>
</gene>
<dbReference type="Pfam" id="PF02892">
    <property type="entry name" value="zf-BED"/>
    <property type="match status" value="1"/>
</dbReference>
<reference evidence="11" key="1">
    <citation type="submission" date="2021-02" db="EMBL/GenBank/DDBJ databases">
        <authorList>
            <person name="Nowell W R."/>
        </authorList>
    </citation>
    <scope>NUCLEOTIDE SEQUENCE</scope>
</reference>
<keyword evidence="2" id="KW-0479">Metal-binding</keyword>
<evidence type="ECO:0000256" key="6">
    <source>
        <dbReference type="ARBA" id="ARBA00023163"/>
    </source>
</evidence>
<evidence type="ECO:0000313" key="11">
    <source>
        <dbReference type="EMBL" id="CAF4104588.1"/>
    </source>
</evidence>
<evidence type="ECO:0000256" key="9">
    <source>
        <dbReference type="SAM" id="MobiDB-lite"/>
    </source>
</evidence>
<keyword evidence="4" id="KW-0862">Zinc</keyword>
<name>A0A819V7A5_9BILA</name>
<dbReference type="InterPro" id="IPR052035">
    <property type="entry name" value="ZnF_BED_domain_contain"/>
</dbReference>
<comment type="subcellular location">
    <subcellularLocation>
        <location evidence="1">Nucleus</location>
    </subcellularLocation>
</comment>
<keyword evidence="3 8" id="KW-0863">Zinc-finger</keyword>
<organism evidence="11 12">
    <name type="scientific">Adineta steineri</name>
    <dbReference type="NCBI Taxonomy" id="433720"/>
    <lineage>
        <taxon>Eukaryota</taxon>
        <taxon>Metazoa</taxon>
        <taxon>Spiralia</taxon>
        <taxon>Gnathifera</taxon>
        <taxon>Rotifera</taxon>
        <taxon>Eurotatoria</taxon>
        <taxon>Bdelloidea</taxon>
        <taxon>Adinetida</taxon>
        <taxon>Adinetidae</taxon>
        <taxon>Adineta</taxon>
    </lineage>
</organism>
<keyword evidence="7" id="KW-0539">Nucleus</keyword>
<keyword evidence="6" id="KW-0804">Transcription</keyword>
<feature type="domain" description="BED-type" evidence="10">
    <location>
        <begin position="177"/>
        <end position="222"/>
    </location>
</feature>
<sequence>MPNNTKKTANKSRRALDDNENLDPSTSVSKKSCTSARDSSQSLSTIDEHNETLTPSNYNILSTSSINENLLLPLVSNATLPSSINLQSESALNGNILSPSVSSNNVNTLPLLISSISPSSSDYFAAAPTRMDDTSSQLLNYKDITSSPTTNNDIIMAASVNHTLDEQPTNNNSNGRRSTSNVWRYATKSEDGKTATCHLCDFKCATSGHSTSTIRYHLIRRHNKTELIITTEPASAPKPAISSFYKKELHALCYNAIVMDHRPFNDLRKKGITMVFQKMCAGYVPPHRNQVSMELRRMYNQEYQLLKDELKLIDYIGITLDSWSTRSGISYLCITGHWYDDKADFFSKIIHFAAFNERHTAVNIANCIKQILMELEIYNKVIRITCGGGENLIAACKKLDGPTKRIWCCAHRLHLVVINALGFWNKEKKVDHNQTVEMSTETPPTTTNDAVSKQHGEMTHTNLSESNTVSSNQIDDDADLNDVIMINAYDEYQDIEDKDEPDQAVDDNSGTKTQDLDLVYDNWSTTVDVDVPSINIIQLNMNILKKCRSIATLSKKSYIVSNVLRASSSNKSKKVISNVCRSRWNSTFKLINSITENKSSIIKLFLEKRSLKLRKEQLDKLSDIELSNEDWDFLNSLERVLKPFACSTTMMSGKNYPTIGLAYHAIHKLKSFCEADGENEHIQELKQLLLAKINQYFYSDLEQFEHFKKHAFFDPSAHMSFNEAEKNQFEKYVRTLVLNDLYPRKQPRFDQTQAASSNAAAPSSAAVVPSSAAISSSTAVVPALTTTSLPMQHSTSQGASSKQSAYDEFLAACGEQDFTQETTKEKSKRISLNDELKYFRLAVQEFNAKHRPSTSSILEFWKTHYIQFPLLWNLARVHLVACGTSVANKINNMDLNFSSTADRAQHTEQYRQKVKGTTFDSLYGFPDTRKPKSKIK</sequence>
<evidence type="ECO:0000256" key="8">
    <source>
        <dbReference type="PROSITE-ProRule" id="PRU00027"/>
    </source>
</evidence>
<comment type="caution">
    <text evidence="11">The sequence shown here is derived from an EMBL/GenBank/DDBJ whole genome shotgun (WGS) entry which is preliminary data.</text>
</comment>
<dbReference type="EMBL" id="CAJOBB010004818">
    <property type="protein sequence ID" value="CAF4104588.1"/>
    <property type="molecule type" value="Genomic_DNA"/>
</dbReference>
<dbReference type="PANTHER" id="PTHR46481:SF10">
    <property type="entry name" value="ZINC FINGER BED DOMAIN-CONTAINING PROTEIN 39"/>
    <property type="match status" value="1"/>
</dbReference>
<evidence type="ECO:0000256" key="1">
    <source>
        <dbReference type="ARBA" id="ARBA00004123"/>
    </source>
</evidence>
<dbReference type="InterPro" id="IPR003656">
    <property type="entry name" value="Znf_BED"/>
</dbReference>
<evidence type="ECO:0000256" key="5">
    <source>
        <dbReference type="ARBA" id="ARBA00023015"/>
    </source>
</evidence>